<evidence type="ECO:0000259" key="3">
    <source>
        <dbReference type="Pfam" id="PF00816"/>
    </source>
</evidence>
<name>A0AAJ0UGV9_HALSE</name>
<reference evidence="4" key="2">
    <citation type="journal article" date="2020" name="Microorganisms">
        <title>Osmotic Adaptation and Compatible Solute Biosynthesis of Phototrophic Bacteria as Revealed from Genome Analyses.</title>
        <authorList>
            <person name="Imhoff J.F."/>
            <person name="Rahn T."/>
            <person name="Kunzel S."/>
            <person name="Keller A."/>
            <person name="Neulinger S.C."/>
        </authorList>
    </citation>
    <scope>NUCLEOTIDE SEQUENCE</scope>
    <source>
        <strain evidence="4">DSM 4395</strain>
    </source>
</reference>
<feature type="compositionally biased region" description="Basic and acidic residues" evidence="2">
    <location>
        <begin position="115"/>
        <end position="133"/>
    </location>
</feature>
<protein>
    <recommendedName>
        <fullName evidence="3">DNA-binding protein H-NS-like C-terminal domain-containing protein</fullName>
    </recommendedName>
</protein>
<feature type="domain" description="DNA-binding protein H-NS-like C-terminal" evidence="3">
    <location>
        <begin position="83"/>
        <end position="113"/>
    </location>
</feature>
<keyword evidence="1" id="KW-0175">Coiled coil</keyword>
<organism evidence="4 5">
    <name type="scientific">Halochromatium salexigens</name>
    <name type="common">Chromatium salexigens</name>
    <dbReference type="NCBI Taxonomy" id="49447"/>
    <lineage>
        <taxon>Bacteria</taxon>
        <taxon>Pseudomonadati</taxon>
        <taxon>Pseudomonadota</taxon>
        <taxon>Gammaproteobacteria</taxon>
        <taxon>Chromatiales</taxon>
        <taxon>Chromatiaceae</taxon>
        <taxon>Halochromatium</taxon>
    </lineage>
</organism>
<evidence type="ECO:0000313" key="5">
    <source>
        <dbReference type="Proteomes" id="UP001296967"/>
    </source>
</evidence>
<sequence>MNDEYRSAEEIQAHLEQLKQDQAALERALKERQKEESKELAAEIKEMIIGRGHDVDEIANLISGGKAKRRRATSAKNNSSYTKYADPDNPENVYTRGRMPQWLTNKMAANGYDPKNAEHRQQFKEEHLTPLAA</sequence>
<dbReference type="InterPro" id="IPR027444">
    <property type="entry name" value="H-NS_C_dom"/>
</dbReference>
<feature type="region of interest" description="Disordered" evidence="2">
    <location>
        <begin position="65"/>
        <end position="133"/>
    </location>
</feature>
<evidence type="ECO:0000256" key="1">
    <source>
        <dbReference type="SAM" id="Coils"/>
    </source>
</evidence>
<dbReference type="GO" id="GO:0003677">
    <property type="term" value="F:DNA binding"/>
    <property type="evidence" value="ECO:0007669"/>
    <property type="project" value="InterPro"/>
</dbReference>
<proteinExistence type="predicted"/>
<accession>A0AAJ0UGV9</accession>
<evidence type="ECO:0000256" key="2">
    <source>
        <dbReference type="SAM" id="MobiDB-lite"/>
    </source>
</evidence>
<keyword evidence="5" id="KW-1185">Reference proteome</keyword>
<dbReference type="Proteomes" id="UP001296967">
    <property type="component" value="Unassembled WGS sequence"/>
</dbReference>
<dbReference type="AlphaFoldDB" id="A0AAJ0UGV9"/>
<evidence type="ECO:0000313" key="4">
    <source>
        <dbReference type="EMBL" id="MBK5931233.1"/>
    </source>
</evidence>
<dbReference type="RefSeq" id="WP_201246031.1">
    <property type="nucleotide sequence ID" value="NZ_NHSF01000059.1"/>
</dbReference>
<reference evidence="4" key="1">
    <citation type="submission" date="2017-05" db="EMBL/GenBank/DDBJ databases">
        <authorList>
            <person name="Imhoff J.F."/>
            <person name="Rahn T."/>
            <person name="Kuenzel S."/>
            <person name="Neulinger S.C."/>
        </authorList>
    </citation>
    <scope>NUCLEOTIDE SEQUENCE</scope>
    <source>
        <strain evidence="4">DSM 4395</strain>
    </source>
</reference>
<dbReference type="Pfam" id="PF00816">
    <property type="entry name" value="Histone_HNS"/>
    <property type="match status" value="1"/>
</dbReference>
<dbReference type="EMBL" id="NHSF01000059">
    <property type="protein sequence ID" value="MBK5931233.1"/>
    <property type="molecule type" value="Genomic_DNA"/>
</dbReference>
<gene>
    <name evidence="4" type="ORF">CCR82_12060</name>
</gene>
<comment type="caution">
    <text evidence="4">The sequence shown here is derived from an EMBL/GenBank/DDBJ whole genome shotgun (WGS) entry which is preliminary data.</text>
</comment>
<feature type="coiled-coil region" evidence="1">
    <location>
        <begin position="1"/>
        <end position="38"/>
    </location>
</feature>